<proteinExistence type="predicted"/>
<evidence type="ECO:0000313" key="3">
    <source>
        <dbReference type="Proteomes" id="UP000084051"/>
    </source>
</evidence>
<protein>
    <submittedName>
        <fullName evidence="2 5">Uncharacterized protein</fullName>
    </submittedName>
</protein>
<reference evidence="2 3" key="2">
    <citation type="journal article" date="2005" name="Mol. Genet. Genomics">
        <title>The complete nucleotide sequence and multipartite organization of the tobacco mitochondrial genome: comparative analysis of mitochondrial genomes in higher plants.</title>
        <authorList>
            <person name="Sugiyama Y."/>
            <person name="Watase Y."/>
            <person name="Nagase M."/>
            <person name="Makita N."/>
            <person name="Yagura S."/>
            <person name="Hirai A."/>
            <person name="Sugiura M."/>
        </authorList>
    </citation>
    <scope>NUCLEOTIDE SEQUENCE</scope>
    <source>
        <strain evidence="3">cv. TN90</strain>
        <tissue evidence="2 5">Leaf</tissue>
    </source>
</reference>
<sequence length="222" mass="25291">MMSPITEMHRGRERTSALFFSLLKRIFLSLTVLLLTPILLNCNWDFSFEAAFFTSFLSDFLDFWLSLMDRIPLSVGGDGSGPSLSKKPSFDLNISAAEEEPGDRSEIERALDQLELAKIKEQKDLLAEQISPLIESEKARLVRRKWHRNLDELPSPSEMVEIIIDRFGSKAAYNANKPNVPRANLRHLRAWLTRAQHSAEQDGKGNMSIKNHISSIIEGYFK</sequence>
<dbReference type="PaxDb" id="4097-Q5MA24"/>
<evidence type="ECO:0000256" key="1">
    <source>
        <dbReference type="SAM" id="Phobius"/>
    </source>
</evidence>
<keyword evidence="1" id="KW-0812">Transmembrane</keyword>
<dbReference type="Proteomes" id="UP000790787">
    <property type="component" value="Mitochondrion MT"/>
</dbReference>
<organism evidence="2">
    <name type="scientific">Nicotiana tabacum</name>
    <name type="common">Common tobacco</name>
    <dbReference type="NCBI Taxonomy" id="4097"/>
    <lineage>
        <taxon>Eukaryota</taxon>
        <taxon>Viridiplantae</taxon>
        <taxon>Streptophyta</taxon>
        <taxon>Embryophyta</taxon>
        <taxon>Tracheophyta</taxon>
        <taxon>Spermatophyta</taxon>
        <taxon>Magnoliopsida</taxon>
        <taxon>eudicotyledons</taxon>
        <taxon>Gunneridae</taxon>
        <taxon>Pentapetalae</taxon>
        <taxon>asterids</taxon>
        <taxon>lamiids</taxon>
        <taxon>Solanales</taxon>
        <taxon>Solanaceae</taxon>
        <taxon>Nicotianoideae</taxon>
        <taxon>Nicotianeae</taxon>
        <taxon>Nicotiana</taxon>
    </lineage>
</organism>
<dbReference type="EMBL" id="BA000042">
    <property type="protein sequence ID" value="BAD83454.1"/>
    <property type="molecule type" value="Genomic_DNA"/>
</dbReference>
<evidence type="ECO:0000313" key="5">
    <source>
        <dbReference type="RefSeq" id="YP_173390.1"/>
    </source>
</evidence>
<reference evidence="5" key="3">
    <citation type="submission" date="2025-04" db="UniProtKB">
        <authorList>
            <consortium name="RefSeq"/>
        </authorList>
    </citation>
    <scope>IDENTIFICATION</scope>
    <source>
        <tissue evidence="5">Leaf</tissue>
    </source>
</reference>
<gene>
    <name evidence="2 5" type="primary">orf222</name>
    <name evidence="5" type="ORF">NitaMp044</name>
</gene>
<feature type="transmembrane region" description="Helical" evidence="1">
    <location>
        <begin position="21"/>
        <end position="40"/>
    </location>
</feature>
<dbReference type="AlphaFoldDB" id="Q5MA24"/>
<dbReference type="KEGG" id="nta:3205274"/>
<dbReference type="RefSeq" id="YP_173390.1">
    <property type="nucleotide sequence ID" value="NC_006581.1"/>
</dbReference>
<reference evidence="5" key="1">
    <citation type="submission" date="2004-12" db="EMBL/GenBank/DDBJ databases">
        <authorList>
            <consortium name="NCBI Genome Project"/>
        </authorList>
    </citation>
    <scope>NUCLEOTIDE SEQUENCE</scope>
    <source>
        <tissue evidence="5">Leaf</tissue>
    </source>
</reference>
<name>Q5MA24_TOBAC</name>
<keyword evidence="4" id="KW-1185">Reference proteome</keyword>
<dbReference type="OrthoDB" id="1305391at2759"/>
<dbReference type="GeneID" id="3205274"/>
<evidence type="ECO:0000313" key="4">
    <source>
        <dbReference type="Proteomes" id="UP000790787"/>
    </source>
</evidence>
<dbReference type="STRING" id="4097.Q5MA24"/>
<keyword evidence="2 5" id="KW-0496">Mitochondrion</keyword>
<geneLocation type="mitochondrion" evidence="2 5"/>
<keyword evidence="1" id="KW-1133">Transmembrane helix</keyword>
<keyword evidence="1" id="KW-0472">Membrane</keyword>
<accession>Q5MA24</accession>
<evidence type="ECO:0000313" key="2">
    <source>
        <dbReference type="EMBL" id="BAD83454.1"/>
    </source>
</evidence>